<dbReference type="PATRIC" id="fig|1286635.3.peg.2233"/>
<dbReference type="EMBL" id="APJX01000004">
    <property type="protein sequence ID" value="EMS79646.1"/>
    <property type="molecule type" value="Genomic_DNA"/>
</dbReference>
<evidence type="ECO:0000256" key="3">
    <source>
        <dbReference type="ARBA" id="ARBA00023136"/>
    </source>
</evidence>
<dbReference type="SUPFAM" id="SSF56601">
    <property type="entry name" value="beta-lactamase/transpeptidase-like"/>
    <property type="match status" value="1"/>
</dbReference>
<name>S0G5T7_9BACT</name>
<dbReference type="Gene3D" id="3.30.450.330">
    <property type="match status" value="1"/>
</dbReference>
<dbReference type="OrthoDB" id="9789078at2"/>
<gene>
    <name evidence="7" type="primary">ftsI</name>
    <name evidence="7" type="ORF">Dpo_4c01970</name>
</gene>
<keyword evidence="2" id="KW-0645">Protease</keyword>
<accession>S0G5T7</accession>
<keyword evidence="2" id="KW-0378">Hydrolase</keyword>
<dbReference type="GO" id="GO:0071555">
    <property type="term" value="P:cell wall organization"/>
    <property type="evidence" value="ECO:0007669"/>
    <property type="project" value="TreeGrafter"/>
</dbReference>
<dbReference type="SUPFAM" id="SSF56519">
    <property type="entry name" value="Penicillin binding protein dimerisation domain"/>
    <property type="match status" value="1"/>
</dbReference>
<dbReference type="InterPro" id="IPR005311">
    <property type="entry name" value="PBP_dimer"/>
</dbReference>
<dbReference type="GO" id="GO:0016757">
    <property type="term" value="F:glycosyltransferase activity"/>
    <property type="evidence" value="ECO:0007669"/>
    <property type="project" value="UniProtKB-KW"/>
</dbReference>
<proteinExistence type="predicted"/>
<keyword evidence="7" id="KW-0328">Glycosyltransferase</keyword>
<dbReference type="InterPro" id="IPR012338">
    <property type="entry name" value="Beta-lactam/transpept-like"/>
</dbReference>
<dbReference type="InterPro" id="IPR036138">
    <property type="entry name" value="PBP_dimer_sf"/>
</dbReference>
<evidence type="ECO:0000259" key="5">
    <source>
        <dbReference type="Pfam" id="PF00905"/>
    </source>
</evidence>
<feature type="domain" description="Penicillin-binding protein dimerisation" evidence="6">
    <location>
        <begin position="56"/>
        <end position="200"/>
    </location>
</feature>
<dbReference type="Pfam" id="PF03717">
    <property type="entry name" value="PBP_dimer"/>
    <property type="match status" value="1"/>
</dbReference>
<comment type="caution">
    <text evidence="7">The sequence shown here is derived from an EMBL/GenBank/DDBJ whole genome shotgun (WGS) entry which is preliminary data.</text>
</comment>
<dbReference type="GO" id="GO:0005886">
    <property type="term" value="C:plasma membrane"/>
    <property type="evidence" value="ECO:0007669"/>
    <property type="project" value="TreeGrafter"/>
</dbReference>
<evidence type="ECO:0000256" key="4">
    <source>
        <dbReference type="SAM" id="Phobius"/>
    </source>
</evidence>
<organism evidence="7 8">
    <name type="scientific">Desulfotignum phosphitoxidans DSM 13687</name>
    <dbReference type="NCBI Taxonomy" id="1286635"/>
    <lineage>
        <taxon>Bacteria</taxon>
        <taxon>Pseudomonadati</taxon>
        <taxon>Thermodesulfobacteriota</taxon>
        <taxon>Desulfobacteria</taxon>
        <taxon>Desulfobacterales</taxon>
        <taxon>Desulfobacteraceae</taxon>
        <taxon>Desulfotignum</taxon>
    </lineage>
</organism>
<dbReference type="Gene3D" id="3.90.1310.10">
    <property type="entry name" value="Penicillin-binding protein 2a (Domain 2)"/>
    <property type="match status" value="1"/>
</dbReference>
<evidence type="ECO:0000259" key="6">
    <source>
        <dbReference type="Pfam" id="PF03717"/>
    </source>
</evidence>
<evidence type="ECO:0000256" key="2">
    <source>
        <dbReference type="ARBA" id="ARBA00022645"/>
    </source>
</evidence>
<dbReference type="AlphaFoldDB" id="S0G5T7"/>
<reference evidence="7 8" key="1">
    <citation type="journal article" date="2013" name="Genome Announc.">
        <title>Draft Genome Sequence of Desulfotignum phosphitoxidans DSM 13687 Strain FiPS-3.</title>
        <authorList>
            <person name="Poehlein A."/>
            <person name="Daniel R."/>
            <person name="Simeonova D.D."/>
        </authorList>
    </citation>
    <scope>NUCLEOTIDE SEQUENCE [LARGE SCALE GENOMIC DNA]</scope>
    <source>
        <strain evidence="7 8">DSM 13687</strain>
    </source>
</reference>
<dbReference type="InterPro" id="IPR001460">
    <property type="entry name" value="PCN-bd_Tpept"/>
</dbReference>
<dbReference type="GO" id="GO:0008658">
    <property type="term" value="F:penicillin binding"/>
    <property type="evidence" value="ECO:0007669"/>
    <property type="project" value="InterPro"/>
</dbReference>
<keyword evidence="2" id="KW-0121">Carboxypeptidase</keyword>
<dbReference type="Proteomes" id="UP000014216">
    <property type="component" value="Unassembled WGS sequence"/>
</dbReference>
<feature type="domain" description="Penicillin-binding protein transpeptidase" evidence="5">
    <location>
        <begin position="243"/>
        <end position="550"/>
    </location>
</feature>
<keyword evidence="4" id="KW-1133">Transmembrane helix</keyword>
<comment type="subcellular location">
    <subcellularLocation>
        <location evidence="1">Membrane</location>
    </subcellularLocation>
</comment>
<keyword evidence="8" id="KW-1185">Reference proteome</keyword>
<dbReference type="PANTHER" id="PTHR30627">
    <property type="entry name" value="PEPTIDOGLYCAN D,D-TRANSPEPTIDASE"/>
    <property type="match status" value="1"/>
</dbReference>
<keyword evidence="4" id="KW-0812">Transmembrane</keyword>
<dbReference type="Pfam" id="PF00905">
    <property type="entry name" value="Transpeptidase"/>
    <property type="match status" value="1"/>
</dbReference>
<keyword evidence="3 4" id="KW-0472">Membrane</keyword>
<dbReference type="EC" id="2.4.1.129" evidence="7"/>
<dbReference type="GO" id="GO:0004180">
    <property type="term" value="F:carboxypeptidase activity"/>
    <property type="evidence" value="ECO:0007669"/>
    <property type="project" value="UniProtKB-KW"/>
</dbReference>
<dbReference type="Gene3D" id="3.40.710.10">
    <property type="entry name" value="DD-peptidase/beta-lactamase superfamily"/>
    <property type="match status" value="1"/>
</dbReference>
<evidence type="ECO:0000313" key="8">
    <source>
        <dbReference type="Proteomes" id="UP000014216"/>
    </source>
</evidence>
<dbReference type="InterPro" id="IPR050515">
    <property type="entry name" value="Beta-lactam/transpept"/>
</dbReference>
<keyword evidence="7" id="KW-0808">Transferase</keyword>
<evidence type="ECO:0000256" key="1">
    <source>
        <dbReference type="ARBA" id="ARBA00004370"/>
    </source>
</evidence>
<sequence>MPDPGQKKIVNRIRFIQVVLILILTGLGIKSFDIQILKADEYARRAENGYSRHLTIKGERGRILDRHWNKLGATLDALTVIADPLRIEAPVKTARALVPLLEMDVEDLVQKFSRQSRYALIAENISPDLALKVRALNLPGIYFQKSFKRFYPNRELAAQVLGFTGKEDVGLEGLEFKYNDVLEGHAVTIRVRRDGTGRILDIDRQKQAELRGNDIVLTLDKKIQLFTETALEETVLKHQAKSGMALVMRPATGELLAMAHYPRFNPNNYQEFDPALFRNRIVTDSFEPGSTLKVFTAAAALENGMAPSTIFFCENGRYRIGKYTVKDTHPHDWLTINHIIAYSSNIGAVKIGEKIGRQTLHDYLSRFGFGSTTQIDSPGETTGTLMPPERWTKIDTGAISFGQGISVSAIQLVSGISTIANNGQVMKPMLVKKIVSNTGEDLKVFHPTPVRQAVSPQTAARVKHMMALAVQENGTGTKAALAGYNVCGKTGTAQKVVQGQKGYAKNIYTSVFAGFAPLQNPQLAVLVVVDEPRNKYYGGDVAAPAFKNILAQSFNYLSIPPAAGSMVAAVTDQGESL</sequence>
<protein>
    <submittedName>
        <fullName evidence="7">Septum formation penicillin binding protein 3, peptidoglycan synthetase FtsI</fullName>
        <ecNumber evidence="7">2.4.1.129</ecNumber>
    </submittedName>
</protein>
<feature type="transmembrane region" description="Helical" evidence="4">
    <location>
        <begin position="12"/>
        <end position="29"/>
    </location>
</feature>
<dbReference type="RefSeq" id="WP_006965890.1">
    <property type="nucleotide sequence ID" value="NZ_APJX01000004.1"/>
</dbReference>
<dbReference type="PANTHER" id="PTHR30627:SF1">
    <property type="entry name" value="PEPTIDOGLYCAN D,D-TRANSPEPTIDASE FTSI"/>
    <property type="match status" value="1"/>
</dbReference>
<evidence type="ECO:0000313" key="7">
    <source>
        <dbReference type="EMBL" id="EMS79646.1"/>
    </source>
</evidence>